<dbReference type="AlphaFoldDB" id="A0A918T137"/>
<gene>
    <name evidence="8 9" type="primary">mntP</name>
    <name evidence="9" type="ORF">GCM10007067_21940</name>
</gene>
<feature type="transmembrane region" description="Helical" evidence="8">
    <location>
        <begin position="58"/>
        <end position="78"/>
    </location>
</feature>
<comment type="function">
    <text evidence="8">Probably functions as a manganese efflux pump.</text>
</comment>
<dbReference type="InterPro" id="IPR003810">
    <property type="entry name" value="Mntp/YtaF"/>
</dbReference>
<dbReference type="PANTHER" id="PTHR35529">
    <property type="entry name" value="MANGANESE EFFLUX PUMP MNTP-RELATED"/>
    <property type="match status" value="1"/>
</dbReference>
<dbReference type="HAMAP" id="MF_01521">
    <property type="entry name" value="MntP_pump"/>
    <property type="match status" value="1"/>
</dbReference>
<keyword evidence="10" id="KW-1185">Reference proteome</keyword>
<dbReference type="Proteomes" id="UP000646426">
    <property type="component" value="Unassembled WGS sequence"/>
</dbReference>
<comment type="subcellular location">
    <subcellularLocation>
        <location evidence="8">Cell membrane</location>
        <topology evidence="8">Multi-pass membrane protein</topology>
    </subcellularLocation>
</comment>
<feature type="transmembrane region" description="Helical" evidence="8">
    <location>
        <begin position="24"/>
        <end position="46"/>
    </location>
</feature>
<dbReference type="GO" id="GO:0005384">
    <property type="term" value="F:manganese ion transmembrane transporter activity"/>
    <property type="evidence" value="ECO:0007669"/>
    <property type="project" value="UniProtKB-UniRule"/>
</dbReference>
<proteinExistence type="inferred from homology"/>
<dbReference type="InterPro" id="IPR022929">
    <property type="entry name" value="Put_MntP"/>
</dbReference>
<dbReference type="EMBL" id="BMYD01000003">
    <property type="protein sequence ID" value="GHA83436.1"/>
    <property type="molecule type" value="Genomic_DNA"/>
</dbReference>
<evidence type="ECO:0000256" key="3">
    <source>
        <dbReference type="ARBA" id="ARBA00022692"/>
    </source>
</evidence>
<keyword evidence="4 8" id="KW-1133">Transmembrane helix</keyword>
<evidence type="ECO:0000256" key="2">
    <source>
        <dbReference type="ARBA" id="ARBA00022475"/>
    </source>
</evidence>
<accession>A0A918T137</accession>
<evidence type="ECO:0000256" key="5">
    <source>
        <dbReference type="ARBA" id="ARBA00023065"/>
    </source>
</evidence>
<feature type="transmembrane region" description="Helical" evidence="8">
    <location>
        <begin position="152"/>
        <end position="169"/>
    </location>
</feature>
<name>A0A918T137_9GAMM</name>
<keyword evidence="2 8" id="KW-1003">Cell membrane</keyword>
<feature type="transmembrane region" description="Helical" evidence="8">
    <location>
        <begin position="90"/>
        <end position="115"/>
    </location>
</feature>
<organism evidence="9 10">
    <name type="scientific">Cognatilysobacter bugurensis</name>
    <dbReference type="NCBI Taxonomy" id="543356"/>
    <lineage>
        <taxon>Bacteria</taxon>
        <taxon>Pseudomonadati</taxon>
        <taxon>Pseudomonadota</taxon>
        <taxon>Gammaproteobacteria</taxon>
        <taxon>Lysobacterales</taxon>
        <taxon>Lysobacteraceae</taxon>
        <taxon>Cognatilysobacter</taxon>
    </lineage>
</organism>
<evidence type="ECO:0000256" key="4">
    <source>
        <dbReference type="ARBA" id="ARBA00022989"/>
    </source>
</evidence>
<evidence type="ECO:0000313" key="10">
    <source>
        <dbReference type="Proteomes" id="UP000646426"/>
    </source>
</evidence>
<feature type="transmembrane region" description="Helical" evidence="8">
    <location>
        <begin position="121"/>
        <end position="140"/>
    </location>
</feature>
<comment type="caution">
    <text evidence="9">The sequence shown here is derived from an EMBL/GenBank/DDBJ whole genome shotgun (WGS) entry which is preliminary data.</text>
</comment>
<protein>
    <recommendedName>
        <fullName evidence="8">Putative manganese efflux pump MntP</fullName>
    </recommendedName>
</protein>
<evidence type="ECO:0000256" key="8">
    <source>
        <dbReference type="HAMAP-Rule" id="MF_01521"/>
    </source>
</evidence>
<evidence type="ECO:0000313" key="9">
    <source>
        <dbReference type="EMBL" id="GHA83436.1"/>
    </source>
</evidence>
<keyword evidence="5 8" id="KW-0406">Ion transport</keyword>
<keyword evidence="6 8" id="KW-0472">Membrane</keyword>
<reference evidence="9" key="2">
    <citation type="submission" date="2020-09" db="EMBL/GenBank/DDBJ databases">
        <authorList>
            <person name="Sun Q."/>
            <person name="Kim S."/>
        </authorList>
    </citation>
    <scope>NUCLEOTIDE SEQUENCE</scope>
    <source>
        <strain evidence="9">KCTC 23077</strain>
    </source>
</reference>
<dbReference type="Pfam" id="PF02659">
    <property type="entry name" value="Mntp"/>
    <property type="match status" value="1"/>
</dbReference>
<keyword evidence="3 8" id="KW-0812">Transmembrane</keyword>
<keyword evidence="7 8" id="KW-0464">Manganese</keyword>
<evidence type="ECO:0000256" key="6">
    <source>
        <dbReference type="ARBA" id="ARBA00023136"/>
    </source>
</evidence>
<dbReference type="PANTHER" id="PTHR35529:SF1">
    <property type="entry name" value="MANGANESE EFFLUX PUMP MNTP-RELATED"/>
    <property type="match status" value="1"/>
</dbReference>
<evidence type="ECO:0000256" key="1">
    <source>
        <dbReference type="ARBA" id="ARBA00022448"/>
    </source>
</evidence>
<dbReference type="GO" id="GO:0005886">
    <property type="term" value="C:plasma membrane"/>
    <property type="evidence" value="ECO:0007669"/>
    <property type="project" value="UniProtKB-SubCell"/>
</dbReference>
<reference evidence="9" key="1">
    <citation type="journal article" date="2014" name="Int. J. Syst. Evol. Microbiol.">
        <title>Complete genome sequence of Corynebacterium casei LMG S-19264T (=DSM 44701T), isolated from a smear-ripened cheese.</title>
        <authorList>
            <consortium name="US DOE Joint Genome Institute (JGI-PGF)"/>
            <person name="Walter F."/>
            <person name="Albersmeier A."/>
            <person name="Kalinowski J."/>
            <person name="Ruckert C."/>
        </authorList>
    </citation>
    <scope>NUCLEOTIDE SEQUENCE</scope>
    <source>
        <strain evidence="9">KCTC 23077</strain>
    </source>
</reference>
<comment type="similarity">
    <text evidence="8">Belongs to the MntP (TC 9.B.29) family.</text>
</comment>
<sequence length="175" mass="17713">MSADAFAAAVGKGAAMTRPRLIDALRIGLVFGVIEAITPLLGGWLGQVAQGHVEAWDHWIALVLLTGLGVHMIRAGLAPVDETAAPASPAWWRVPLTGLATSIDAFAVGVGLAFVDVPIGVAAAVIGACTFVMVTFGVLVGRALGVLAGKRAEVLGGLILILVGIGIAVEHVRAG</sequence>
<keyword evidence="1 8" id="KW-0813">Transport</keyword>
<evidence type="ECO:0000256" key="7">
    <source>
        <dbReference type="ARBA" id="ARBA00023211"/>
    </source>
</evidence>